<evidence type="ECO:0000256" key="8">
    <source>
        <dbReference type="ARBA" id="ARBA00022679"/>
    </source>
</evidence>
<feature type="binding site" evidence="16">
    <location>
        <position position="134"/>
    </location>
    <ligand>
        <name>ATP</name>
        <dbReference type="ChEBI" id="CHEBI:30616"/>
    </ligand>
</feature>
<name>A0A1B1SCS0_9BACT</name>
<evidence type="ECO:0000256" key="9">
    <source>
        <dbReference type="ARBA" id="ARBA00022741"/>
    </source>
</evidence>
<proteinExistence type="inferred from homology"/>
<dbReference type="CDD" id="cd24015">
    <property type="entry name" value="ASKHA_NBD_PanK-III"/>
    <property type="match status" value="1"/>
</dbReference>
<evidence type="ECO:0000256" key="16">
    <source>
        <dbReference type="HAMAP-Rule" id="MF_01274"/>
    </source>
</evidence>
<evidence type="ECO:0000256" key="10">
    <source>
        <dbReference type="ARBA" id="ARBA00022777"/>
    </source>
</evidence>
<comment type="cofactor">
    <cofactor evidence="16">
        <name>NH4(+)</name>
        <dbReference type="ChEBI" id="CHEBI:28938"/>
    </cofactor>
    <cofactor evidence="16">
        <name>K(+)</name>
        <dbReference type="ChEBI" id="CHEBI:29103"/>
    </cofactor>
    <text evidence="16">A monovalent cation. Ammonium or potassium.</text>
</comment>
<keyword evidence="18" id="KW-1185">Reference proteome</keyword>
<dbReference type="Gene3D" id="3.30.420.40">
    <property type="match status" value="2"/>
</dbReference>
<evidence type="ECO:0000256" key="3">
    <source>
        <dbReference type="ARBA" id="ARBA00004496"/>
    </source>
</evidence>
<evidence type="ECO:0000256" key="15">
    <source>
        <dbReference type="ARBA" id="ARBA00040883"/>
    </source>
</evidence>
<accession>A0A1Z2XFW3</accession>
<evidence type="ECO:0000256" key="2">
    <source>
        <dbReference type="ARBA" id="ARBA00001958"/>
    </source>
</evidence>
<evidence type="ECO:0000256" key="5">
    <source>
        <dbReference type="ARBA" id="ARBA00011738"/>
    </source>
</evidence>
<evidence type="ECO:0000256" key="4">
    <source>
        <dbReference type="ARBA" id="ARBA00005225"/>
    </source>
</evidence>
<keyword evidence="9 16" id="KW-0547">Nucleotide-binding</keyword>
<comment type="subunit">
    <text evidence="5 16">Homodimer.</text>
</comment>
<comment type="function">
    <text evidence="16">Catalyzes the phosphorylation of pantothenate (Pan), the first step in CoA biosynthesis.</text>
</comment>
<feature type="binding site" evidence="16">
    <location>
        <position position="188"/>
    </location>
    <ligand>
        <name>substrate</name>
    </ligand>
</feature>
<dbReference type="KEGG" id="pary:A4V02_13230"/>
<dbReference type="GO" id="GO:0004594">
    <property type="term" value="F:pantothenate kinase activity"/>
    <property type="evidence" value="ECO:0007669"/>
    <property type="project" value="UniProtKB-UniRule"/>
</dbReference>
<evidence type="ECO:0000256" key="1">
    <source>
        <dbReference type="ARBA" id="ARBA00001206"/>
    </source>
</evidence>
<dbReference type="GO" id="GO:0005737">
    <property type="term" value="C:cytoplasm"/>
    <property type="evidence" value="ECO:0007669"/>
    <property type="project" value="UniProtKB-SubCell"/>
</dbReference>
<comment type="similarity">
    <text evidence="14 16">Belongs to the type III pantothenate kinase family.</text>
</comment>
<evidence type="ECO:0000256" key="7">
    <source>
        <dbReference type="ARBA" id="ARBA00022490"/>
    </source>
</evidence>
<dbReference type="STRING" id="1796646.A4V02_13230"/>
<dbReference type="InterPro" id="IPR043129">
    <property type="entry name" value="ATPase_NBD"/>
</dbReference>
<keyword evidence="16" id="KW-0479">Metal-binding</keyword>
<dbReference type="NCBIfam" id="TIGR00671">
    <property type="entry name" value="baf"/>
    <property type="match status" value="1"/>
</dbReference>
<keyword evidence="12 16" id="KW-0630">Potassium</keyword>
<sequence>MRYSAILVNFVIAMSYNLVIDQGNSTAKIAVFEGDSLVEQWRCEDLLPEVLRRVAVSAPIEAAIYCSVTHHSENIIVTLREIAGKVYELTSLLPLPITIGYATPSSLGRDRIAAVAGARAMLPGRTVLVVDAGTAITYDVLQPDGNFLGGNIAPGLWLRAEALNRHTERLPLVNVETPGDVALWGTDTPRAITAGIVRGVAGEIDYYRRMLPDDAAVILTGGDAVRLAPFVPQHHAADVIVEPALVVRGLNCILQYNQALQ</sequence>
<dbReference type="EC" id="2.7.1.33" evidence="6 16"/>
<dbReference type="GO" id="GO:0005524">
    <property type="term" value="F:ATP binding"/>
    <property type="evidence" value="ECO:0007669"/>
    <property type="project" value="UniProtKB-UniRule"/>
</dbReference>
<feature type="binding site" evidence="16">
    <location>
        <begin position="108"/>
        <end position="111"/>
    </location>
    <ligand>
        <name>substrate</name>
    </ligand>
</feature>
<accession>A0A1B1SCS0</accession>
<dbReference type="AlphaFoldDB" id="A0A1B1SCS0"/>
<feature type="binding site" evidence="16">
    <location>
        <position position="131"/>
    </location>
    <ligand>
        <name>K(+)</name>
        <dbReference type="ChEBI" id="CHEBI:29103"/>
    </ligand>
</feature>
<keyword evidence="13 16" id="KW-0173">Coenzyme A biosynthesis</keyword>
<evidence type="ECO:0000256" key="13">
    <source>
        <dbReference type="ARBA" id="ARBA00022993"/>
    </source>
</evidence>
<dbReference type="InterPro" id="IPR004619">
    <property type="entry name" value="Type_III_PanK"/>
</dbReference>
<feature type="active site" description="Proton acceptor" evidence="16">
    <location>
        <position position="110"/>
    </location>
</feature>
<dbReference type="GO" id="GO:0015937">
    <property type="term" value="P:coenzyme A biosynthetic process"/>
    <property type="evidence" value="ECO:0007669"/>
    <property type="project" value="UniProtKB-UniRule"/>
</dbReference>
<organism evidence="17 18">
    <name type="scientific">Muribaculum intestinale</name>
    <dbReference type="NCBI Taxonomy" id="1796646"/>
    <lineage>
        <taxon>Bacteria</taxon>
        <taxon>Pseudomonadati</taxon>
        <taxon>Bacteroidota</taxon>
        <taxon>Bacteroidia</taxon>
        <taxon>Bacteroidales</taxon>
        <taxon>Muribaculaceae</taxon>
        <taxon>Muribaculum</taxon>
    </lineage>
</organism>
<dbReference type="GO" id="GO:0046872">
    <property type="term" value="F:metal ion binding"/>
    <property type="evidence" value="ECO:0007669"/>
    <property type="project" value="UniProtKB-KW"/>
</dbReference>
<keyword evidence="10 16" id="KW-0418">Kinase</keyword>
<comment type="catalytic activity">
    <reaction evidence="1 16">
        <text>(R)-pantothenate + ATP = (R)-4'-phosphopantothenate + ADP + H(+)</text>
        <dbReference type="Rhea" id="RHEA:16373"/>
        <dbReference type="ChEBI" id="CHEBI:10986"/>
        <dbReference type="ChEBI" id="CHEBI:15378"/>
        <dbReference type="ChEBI" id="CHEBI:29032"/>
        <dbReference type="ChEBI" id="CHEBI:30616"/>
        <dbReference type="ChEBI" id="CHEBI:456216"/>
        <dbReference type="EC" id="2.7.1.33"/>
    </reaction>
</comment>
<feature type="binding site" evidence="16">
    <location>
        <position position="101"/>
    </location>
    <ligand>
        <name>substrate</name>
    </ligand>
</feature>
<dbReference type="EMBL" id="CP015402">
    <property type="protein sequence ID" value="ANU64586.2"/>
    <property type="molecule type" value="Genomic_DNA"/>
</dbReference>
<evidence type="ECO:0000256" key="6">
    <source>
        <dbReference type="ARBA" id="ARBA00012102"/>
    </source>
</evidence>
<keyword evidence="7 16" id="KW-0963">Cytoplasm</keyword>
<evidence type="ECO:0000313" key="17">
    <source>
        <dbReference type="EMBL" id="ANU64586.2"/>
    </source>
</evidence>
<comment type="cofactor">
    <cofactor evidence="2">
        <name>K(+)</name>
        <dbReference type="ChEBI" id="CHEBI:29103"/>
    </cofactor>
</comment>
<evidence type="ECO:0000256" key="14">
    <source>
        <dbReference type="ARBA" id="ARBA00038036"/>
    </source>
</evidence>
<dbReference type="OrthoDB" id="9804707at2"/>
<dbReference type="UniPathway" id="UPA00241">
    <property type="reaction ID" value="UER00352"/>
</dbReference>
<dbReference type="PANTHER" id="PTHR34265">
    <property type="entry name" value="TYPE III PANTOTHENATE KINASE"/>
    <property type="match status" value="1"/>
</dbReference>
<evidence type="ECO:0000313" key="18">
    <source>
        <dbReference type="Proteomes" id="UP000186351"/>
    </source>
</evidence>
<gene>
    <name evidence="16" type="primary">coaX</name>
    <name evidence="17" type="ORF">A4V02_13230</name>
</gene>
<keyword evidence="8 16" id="KW-0808">Transferase</keyword>
<dbReference type="PANTHER" id="PTHR34265:SF1">
    <property type="entry name" value="TYPE III PANTOTHENATE KINASE"/>
    <property type="match status" value="1"/>
</dbReference>
<comment type="subcellular location">
    <subcellularLocation>
        <location evidence="3 16">Cytoplasm</location>
    </subcellularLocation>
</comment>
<dbReference type="HAMAP" id="MF_01274">
    <property type="entry name" value="Pantothen_kinase_3"/>
    <property type="match status" value="1"/>
</dbReference>
<reference evidence="18" key="1">
    <citation type="submission" date="2016-04" db="EMBL/GenBank/DDBJ databases">
        <title>Complete Genome Sequences of Twelve Strains of a Stable Defined Moderately Diverse Mouse Microbiota 2 (sDMDMm2).</title>
        <authorList>
            <person name="Uchimura Y."/>
            <person name="Wyss M."/>
            <person name="Brugiroux S."/>
            <person name="Limenitakis J.P."/>
            <person name="Stecher B."/>
            <person name="McCoy K.D."/>
            <person name="Macpherson A.J."/>
        </authorList>
    </citation>
    <scope>NUCLEOTIDE SEQUENCE [LARGE SCALE GENOMIC DNA]</scope>
    <source>
        <strain evidence="18">YL27</strain>
    </source>
</reference>
<keyword evidence="11 16" id="KW-0067">ATP-binding</keyword>
<comment type="pathway">
    <text evidence="4 16">Cofactor biosynthesis; coenzyme A biosynthesis; CoA from (R)-pantothenate: step 1/5.</text>
</comment>
<dbReference type="Proteomes" id="UP000186351">
    <property type="component" value="Chromosome"/>
</dbReference>
<evidence type="ECO:0000256" key="11">
    <source>
        <dbReference type="ARBA" id="ARBA00022840"/>
    </source>
</evidence>
<protein>
    <recommendedName>
        <fullName evidence="15 16">Type III pantothenate kinase</fullName>
        <ecNumber evidence="6 16">2.7.1.33</ecNumber>
    </recommendedName>
    <alternativeName>
        <fullName evidence="16">PanK-III</fullName>
    </alternativeName>
    <alternativeName>
        <fullName evidence="16">Pantothenic acid kinase</fullName>
    </alternativeName>
</protein>
<feature type="binding site" evidence="16">
    <location>
        <begin position="21"/>
        <end position="28"/>
    </location>
    <ligand>
        <name>ATP</name>
        <dbReference type="ChEBI" id="CHEBI:30616"/>
    </ligand>
</feature>
<dbReference type="SUPFAM" id="SSF53067">
    <property type="entry name" value="Actin-like ATPase domain"/>
    <property type="match status" value="2"/>
</dbReference>
<dbReference type="Pfam" id="PF03309">
    <property type="entry name" value="Pan_kinase"/>
    <property type="match status" value="1"/>
</dbReference>
<evidence type="ECO:0000256" key="12">
    <source>
        <dbReference type="ARBA" id="ARBA00022958"/>
    </source>
</evidence>